<evidence type="ECO:0000313" key="1">
    <source>
        <dbReference type="EMBL" id="MCI16516.1"/>
    </source>
</evidence>
<evidence type="ECO:0000313" key="2">
    <source>
        <dbReference type="Proteomes" id="UP000265520"/>
    </source>
</evidence>
<protein>
    <submittedName>
        <fullName evidence="1">Uncharacterized protein</fullName>
    </submittedName>
</protein>
<organism evidence="1 2">
    <name type="scientific">Trifolium medium</name>
    <dbReference type="NCBI Taxonomy" id="97028"/>
    <lineage>
        <taxon>Eukaryota</taxon>
        <taxon>Viridiplantae</taxon>
        <taxon>Streptophyta</taxon>
        <taxon>Embryophyta</taxon>
        <taxon>Tracheophyta</taxon>
        <taxon>Spermatophyta</taxon>
        <taxon>Magnoliopsida</taxon>
        <taxon>eudicotyledons</taxon>
        <taxon>Gunneridae</taxon>
        <taxon>Pentapetalae</taxon>
        <taxon>rosids</taxon>
        <taxon>fabids</taxon>
        <taxon>Fabales</taxon>
        <taxon>Fabaceae</taxon>
        <taxon>Papilionoideae</taxon>
        <taxon>50 kb inversion clade</taxon>
        <taxon>NPAAA clade</taxon>
        <taxon>Hologalegina</taxon>
        <taxon>IRL clade</taxon>
        <taxon>Trifolieae</taxon>
        <taxon>Trifolium</taxon>
    </lineage>
</organism>
<name>A0A392PYV8_9FABA</name>
<keyword evidence="2" id="KW-1185">Reference proteome</keyword>
<comment type="caution">
    <text evidence="1">The sequence shown here is derived from an EMBL/GenBank/DDBJ whole genome shotgun (WGS) entry which is preliminary data.</text>
</comment>
<proteinExistence type="predicted"/>
<sequence>MDGKQWQTDLSYDDDDDGQQRKLEVVADTEFRRGGEEFRHGVEGFEERKRVTVLMFHGQTTAVGRFRVVVHGG</sequence>
<accession>A0A392PYV8</accession>
<reference evidence="1 2" key="1">
    <citation type="journal article" date="2018" name="Front. Plant Sci.">
        <title>Red Clover (Trifolium pratense) and Zigzag Clover (T. medium) - A Picture of Genomic Similarities and Differences.</title>
        <authorList>
            <person name="Dluhosova J."/>
            <person name="Istvanek J."/>
            <person name="Nedelnik J."/>
            <person name="Repkova J."/>
        </authorList>
    </citation>
    <scope>NUCLEOTIDE SEQUENCE [LARGE SCALE GENOMIC DNA]</scope>
    <source>
        <strain evidence="2">cv. 10/8</strain>
        <tissue evidence="1">Leaf</tissue>
    </source>
</reference>
<dbReference type="AlphaFoldDB" id="A0A392PYV8"/>
<dbReference type="Proteomes" id="UP000265520">
    <property type="component" value="Unassembled WGS sequence"/>
</dbReference>
<dbReference type="EMBL" id="LXQA010101230">
    <property type="protein sequence ID" value="MCI16516.1"/>
    <property type="molecule type" value="Genomic_DNA"/>
</dbReference>